<dbReference type="SUPFAM" id="SSF55481">
    <property type="entry name" value="N-terminal domain of eukaryotic peptide chain release factor subunit 1, ERF1"/>
    <property type="match status" value="1"/>
</dbReference>
<comment type="subunit">
    <text evidence="4 9">Heterodimer of two subunits, one of which binds GTP.</text>
</comment>
<dbReference type="InterPro" id="IPR005140">
    <property type="entry name" value="eRF1_Pelota-like_N"/>
</dbReference>
<dbReference type="PANTHER" id="PTHR10113">
    <property type="entry name" value="PEPTIDE CHAIN RELEASE FACTOR SUBUNIT 1"/>
    <property type="match status" value="1"/>
</dbReference>
<sequence length="373" mass="41964">MSQGRLEERLTISKRELARLLRELKKWSAPATVLLSLYIPPGRPLSDVMTLLRQEYSITDNIKLKRTRQAVKRALSAAMDRLQMLTSTPPNGLVIFCGEDMSTGKFECFMFSPPEPIRVFYYRTDKRFITDFLEDMVEDNNAVGIIIVERDQATIGLLKGARLEVLKELEGFVPGKHKMGGQSQRRYERIIEQMVDEFFKKVGEEASNLLVPLVEKGVLKGVIVAGPGLAKQEFVEGNYLDYRLKKILAPELVDVAYQGLQGLKEAVMKAEKVVEAQMYRDAVNAMEEFKLHLAKGTGMIVYGEKDVEAALEMGAVKTLLIHESREDLEEWAEKAKSSGAQVIVVPESLAEAEWFLKTFGGLAGILRFRISTV</sequence>
<dbReference type="InterPro" id="IPR042226">
    <property type="entry name" value="eFR1_2_sf"/>
</dbReference>
<dbReference type="FunFam" id="3.30.420.60:FF:000003">
    <property type="entry name" value="Peptide chain release factor subunit 1"/>
    <property type="match status" value="1"/>
</dbReference>
<accession>U3TFG5</accession>
<dbReference type="Pfam" id="PF03463">
    <property type="entry name" value="eRF1_1"/>
    <property type="match status" value="1"/>
</dbReference>
<organism evidence="11 12">
    <name type="scientific">Aeropyrum camini SY1 = JCM 12091</name>
    <dbReference type="NCBI Taxonomy" id="1198449"/>
    <lineage>
        <taxon>Archaea</taxon>
        <taxon>Thermoproteota</taxon>
        <taxon>Thermoprotei</taxon>
        <taxon>Desulfurococcales</taxon>
        <taxon>Desulfurococcaceae</taxon>
        <taxon>Aeropyrum</taxon>
    </lineage>
</organism>
<proteinExistence type="inferred from homology"/>
<evidence type="ECO:0000259" key="10">
    <source>
        <dbReference type="SMART" id="SM01194"/>
    </source>
</evidence>
<dbReference type="InterPro" id="IPR029064">
    <property type="entry name" value="Ribosomal_eL30-like_sf"/>
</dbReference>
<protein>
    <recommendedName>
        <fullName evidence="5 9">Peptide chain release factor subunit 1</fullName>
    </recommendedName>
    <alternativeName>
        <fullName evidence="8 9">Translation termination factor aRF1</fullName>
    </alternativeName>
</protein>
<dbReference type="InterPro" id="IPR004403">
    <property type="entry name" value="Peptide_chain-rel_eRF1/aRF1"/>
</dbReference>
<evidence type="ECO:0000256" key="8">
    <source>
        <dbReference type="ARBA" id="ARBA00031168"/>
    </source>
</evidence>
<dbReference type="Proteomes" id="UP000016887">
    <property type="component" value="Chromosome"/>
</dbReference>
<dbReference type="SUPFAM" id="SSF53137">
    <property type="entry name" value="Translational machinery components"/>
    <property type="match status" value="1"/>
</dbReference>
<dbReference type="AlphaFoldDB" id="U3TFG5"/>
<evidence type="ECO:0000256" key="1">
    <source>
        <dbReference type="ARBA" id="ARBA00002832"/>
    </source>
</evidence>
<dbReference type="Gene3D" id="3.30.420.60">
    <property type="entry name" value="eRF1 domain 2"/>
    <property type="match status" value="1"/>
</dbReference>
<dbReference type="InterPro" id="IPR005141">
    <property type="entry name" value="eRF1_2"/>
</dbReference>
<feature type="domain" description="eRF1/Pelota-like N-terminal" evidence="10">
    <location>
        <begin position="8"/>
        <end position="138"/>
    </location>
</feature>
<dbReference type="Gene3D" id="3.30.1330.30">
    <property type="match status" value="1"/>
</dbReference>
<comment type="subcellular location">
    <subcellularLocation>
        <location evidence="2 9">Cytoplasm</location>
    </subcellularLocation>
</comment>
<dbReference type="KEGG" id="acj:ACAM_1249"/>
<name>U3TFG5_9CREN</name>
<evidence type="ECO:0000313" key="12">
    <source>
        <dbReference type="Proteomes" id="UP000016887"/>
    </source>
</evidence>
<dbReference type="NCBIfam" id="TIGR03676">
    <property type="entry name" value="aRF1_eRF1"/>
    <property type="match status" value="1"/>
</dbReference>
<dbReference type="InterPro" id="IPR024049">
    <property type="entry name" value="eRF1_1_sf"/>
</dbReference>
<dbReference type="HAMAP" id="MF_00424">
    <property type="entry name" value="Rel_fact_arch_1"/>
    <property type="match status" value="1"/>
</dbReference>
<evidence type="ECO:0000256" key="9">
    <source>
        <dbReference type="HAMAP-Rule" id="MF_00424"/>
    </source>
</evidence>
<dbReference type="STRING" id="1198449.ACAM_1249"/>
<keyword evidence="12" id="KW-1185">Reference proteome</keyword>
<dbReference type="InterPro" id="IPR020918">
    <property type="entry name" value="Peptide_chain-rel_aRF1"/>
</dbReference>
<evidence type="ECO:0000256" key="4">
    <source>
        <dbReference type="ARBA" id="ARBA00011520"/>
    </source>
</evidence>
<dbReference type="InterPro" id="IPR005142">
    <property type="entry name" value="eRF1_3"/>
</dbReference>
<keyword evidence="7 9" id="KW-0648">Protein biosynthesis</keyword>
<dbReference type="GO" id="GO:0005737">
    <property type="term" value="C:cytoplasm"/>
    <property type="evidence" value="ECO:0007669"/>
    <property type="project" value="UniProtKB-SubCell"/>
</dbReference>
<comment type="function">
    <text evidence="1 9">Directs the termination of nascent peptide synthesis (translation) in response to the termination codons UAA, UAG and UGA.</text>
</comment>
<dbReference type="Gene3D" id="3.30.960.10">
    <property type="entry name" value="eRF1 domain 1"/>
    <property type="match status" value="1"/>
</dbReference>
<evidence type="ECO:0000256" key="2">
    <source>
        <dbReference type="ARBA" id="ARBA00004496"/>
    </source>
</evidence>
<dbReference type="GO" id="GO:0016149">
    <property type="term" value="F:translation release factor activity, codon specific"/>
    <property type="evidence" value="ECO:0007669"/>
    <property type="project" value="UniProtKB-UniRule"/>
</dbReference>
<evidence type="ECO:0000256" key="5">
    <source>
        <dbReference type="ARBA" id="ARBA00019723"/>
    </source>
</evidence>
<dbReference type="EMBL" id="AP012489">
    <property type="protein sequence ID" value="BAN90718.1"/>
    <property type="molecule type" value="Genomic_DNA"/>
</dbReference>
<keyword evidence="6 9" id="KW-0963">Cytoplasm</keyword>
<dbReference type="GeneID" id="17111059"/>
<comment type="similarity">
    <text evidence="3 9">Belongs to the eukaryotic release factor 1 family.</text>
</comment>
<evidence type="ECO:0000313" key="11">
    <source>
        <dbReference type="EMBL" id="BAN90718.1"/>
    </source>
</evidence>
<dbReference type="SMART" id="SM01194">
    <property type="entry name" value="eRF1_1"/>
    <property type="match status" value="1"/>
</dbReference>
<dbReference type="Pfam" id="PF03465">
    <property type="entry name" value="eRF1_3"/>
    <property type="match status" value="1"/>
</dbReference>
<gene>
    <name evidence="9 11" type="primary">prf1</name>
    <name evidence="11" type="ORF">ACAM_1249</name>
</gene>
<dbReference type="RefSeq" id="WP_022541988.1">
    <property type="nucleotide sequence ID" value="NC_022521.1"/>
</dbReference>
<evidence type="ECO:0000256" key="6">
    <source>
        <dbReference type="ARBA" id="ARBA00022490"/>
    </source>
</evidence>
<dbReference type="SUPFAM" id="SSF55315">
    <property type="entry name" value="L30e-like"/>
    <property type="match status" value="1"/>
</dbReference>
<evidence type="ECO:0000256" key="7">
    <source>
        <dbReference type="ARBA" id="ARBA00022917"/>
    </source>
</evidence>
<dbReference type="eggNOG" id="arCOG01742">
    <property type="taxonomic scope" value="Archaea"/>
</dbReference>
<evidence type="ECO:0000256" key="3">
    <source>
        <dbReference type="ARBA" id="ARBA00005326"/>
    </source>
</evidence>
<dbReference type="PATRIC" id="fig|1198449.6.peg.1263"/>
<reference evidence="11 12" key="1">
    <citation type="journal article" date="2013" name="Appl. Environ. Microbiol.">
        <title>Variation of the Virus-Related Elements within Syntenic Genomes of the Hyperthermophilic Archaeon Aeropyrum.</title>
        <authorList>
            <person name="Daifuku T."/>
            <person name="Yoshida T."/>
            <person name="Kitamura T."/>
            <person name="Kawaichi S."/>
            <person name="Inoue T."/>
            <person name="Nomura K."/>
            <person name="Yoshida Y."/>
            <person name="Kuno S."/>
            <person name="Sako Y."/>
        </authorList>
    </citation>
    <scope>NUCLEOTIDE SEQUENCE [LARGE SCALE GENOMIC DNA]</scope>
    <source>
        <strain evidence="11 12">SY1</strain>
    </source>
</reference>
<dbReference type="Pfam" id="PF03464">
    <property type="entry name" value="eRF1_2"/>
    <property type="match status" value="1"/>
</dbReference>